<name>A0A819QUU9_9BILA</name>
<feature type="region of interest" description="Disordered" evidence="1">
    <location>
        <begin position="28"/>
        <end position="50"/>
    </location>
</feature>
<feature type="region of interest" description="Disordered" evidence="1">
    <location>
        <begin position="370"/>
        <end position="425"/>
    </location>
</feature>
<dbReference type="AlphaFoldDB" id="A0A819QUU9"/>
<organism evidence="4 5">
    <name type="scientific">Adineta steineri</name>
    <dbReference type="NCBI Taxonomy" id="433720"/>
    <lineage>
        <taxon>Eukaryota</taxon>
        <taxon>Metazoa</taxon>
        <taxon>Spiralia</taxon>
        <taxon>Gnathifera</taxon>
        <taxon>Rotifera</taxon>
        <taxon>Eurotatoria</taxon>
        <taxon>Bdelloidea</taxon>
        <taxon>Adinetida</taxon>
        <taxon>Adinetidae</taxon>
        <taxon>Adineta</taxon>
    </lineage>
</organism>
<feature type="domain" description="HAT C-terminal dimerisation" evidence="2">
    <location>
        <begin position="711"/>
        <end position="787"/>
    </location>
</feature>
<dbReference type="InterPro" id="IPR052717">
    <property type="entry name" value="Vacuolar_transposase_reg"/>
</dbReference>
<feature type="compositionally biased region" description="Basic residues" evidence="1">
    <location>
        <begin position="405"/>
        <end position="414"/>
    </location>
</feature>
<dbReference type="GO" id="GO:0046983">
    <property type="term" value="F:protein dimerization activity"/>
    <property type="evidence" value="ECO:0007669"/>
    <property type="project" value="InterPro"/>
</dbReference>
<dbReference type="InterPro" id="IPR012337">
    <property type="entry name" value="RNaseH-like_sf"/>
</dbReference>
<gene>
    <name evidence="4" type="ORF">OXD698_LOCUS31560</name>
</gene>
<feature type="domain" description="Hermes trasposase DNA-binding" evidence="3">
    <location>
        <begin position="179"/>
        <end position="215"/>
    </location>
</feature>
<evidence type="ECO:0000259" key="3">
    <source>
        <dbReference type="Pfam" id="PF10683"/>
    </source>
</evidence>
<dbReference type="GO" id="GO:0006357">
    <property type="term" value="P:regulation of transcription by RNA polymerase II"/>
    <property type="evidence" value="ECO:0007669"/>
    <property type="project" value="TreeGrafter"/>
</dbReference>
<evidence type="ECO:0000259" key="2">
    <source>
        <dbReference type="Pfam" id="PF05699"/>
    </source>
</evidence>
<dbReference type="Proteomes" id="UP000663844">
    <property type="component" value="Unassembled WGS sequence"/>
</dbReference>
<comment type="caution">
    <text evidence="4">The sequence shown here is derived from an EMBL/GenBank/DDBJ whole genome shotgun (WGS) entry which is preliminary data.</text>
</comment>
<dbReference type="GO" id="GO:0005634">
    <property type="term" value="C:nucleus"/>
    <property type="evidence" value="ECO:0007669"/>
    <property type="project" value="TreeGrafter"/>
</dbReference>
<dbReference type="Pfam" id="PF05699">
    <property type="entry name" value="Dimer_Tnp_hAT"/>
    <property type="match status" value="1"/>
</dbReference>
<dbReference type="SUPFAM" id="SSF53098">
    <property type="entry name" value="Ribonuclease H-like"/>
    <property type="match status" value="1"/>
</dbReference>
<reference evidence="4" key="1">
    <citation type="submission" date="2021-02" db="EMBL/GenBank/DDBJ databases">
        <authorList>
            <person name="Nowell W R."/>
        </authorList>
    </citation>
    <scope>NUCLEOTIDE SEQUENCE</scope>
</reference>
<dbReference type="SUPFAM" id="SSF140996">
    <property type="entry name" value="Hermes dimerisation domain"/>
    <property type="match status" value="1"/>
</dbReference>
<feature type="compositionally biased region" description="Low complexity" evidence="1">
    <location>
        <begin position="370"/>
        <end position="383"/>
    </location>
</feature>
<dbReference type="Pfam" id="PF10683">
    <property type="entry name" value="DBD_Tnp_Hermes"/>
    <property type="match status" value="1"/>
</dbReference>
<dbReference type="InterPro" id="IPR008906">
    <property type="entry name" value="HATC_C_dom"/>
</dbReference>
<dbReference type="EMBL" id="CAJOAZ010003925">
    <property type="protein sequence ID" value="CAF4035347.1"/>
    <property type="molecule type" value="Genomic_DNA"/>
</dbReference>
<dbReference type="InterPro" id="IPR018473">
    <property type="entry name" value="Hermes_transposase_DNA-db"/>
</dbReference>
<dbReference type="Gene3D" id="1.10.10.1070">
    <property type="entry name" value="Zinc finger, BED domain-containing"/>
    <property type="match status" value="1"/>
</dbReference>
<evidence type="ECO:0008006" key="6">
    <source>
        <dbReference type="Google" id="ProtNLM"/>
    </source>
</evidence>
<feature type="region of interest" description="Disordered" evidence="1">
    <location>
        <begin position="570"/>
        <end position="589"/>
    </location>
</feature>
<dbReference type="PANTHER" id="PTHR46169:SF17">
    <property type="entry name" value="HAT C-TERMINAL DIMERISATION DOMAIN-CONTAINING PROTEIN"/>
    <property type="match status" value="1"/>
</dbReference>
<proteinExistence type="predicted"/>
<evidence type="ECO:0000256" key="1">
    <source>
        <dbReference type="SAM" id="MobiDB-lite"/>
    </source>
</evidence>
<sequence length="825" mass="93323">MSLPSSTLSSTITLSTKTFSNSNFISAGHPQSSAPVTTCSSITSSNSSSSTKKYTSERIKLLLKQQTSTYTVIKNEKTNSSLCWKVFGFPAKKSDATGEYEKIEGFTSCQTCNQTFAYTPSSGTRNMLAHQCVKNLTNNNNKRTTSSSSSTQPKLNSMMNIFKKVKLNEKEINTVKDLACSWICRDMRSFKIIEDNGLKQLLQEFVILGSKYGEFDVANALRGADAISDHIYNLANEYRSILKDILQEPLESGCICVSPDLWSDDHKKIPYLGITATFVTKHFEYKIVDLCCKPFLGDDHSGKSLLIAIQKALEPFGIYDLSKLSFMSDRGANLIKALEDYETLFCFPHRINNVLKRAFFQLPVHRIKTNPPATTQPSASTTSVNNLNDSHESASEDEEILQPTKRIRKKKQTKKQSSSTDVNDPMKLDLKDLPVVAREIIETIKQCKKLVRYIKKNGLNKTIQENGGVALQQSTVVRWLSLINLLESLVTSYEQTKRILNNRRQQAKLNKIDEYTLKQLICLLKPFKHVLQLVQKGDSPSLYMVLPMTLTLKKALSSFDELLKYQTTTTKTTDDKENSSEQGSDEESELLVESEGFKILRLRVLELFNLMFELDLRHYTATLLHPCYRQLRGCSNSERDEVHLYVREEMKRILYHSNQQQQDVSPEIKKRKVQISFLQEYEDDNDLNSSSINDKSSGSEDYSYIPLQADELTRYLSMELDKSKLSSNPLEFWKDYQGAFPILSVLARQIHCIPASSAAVERCFSSSGFIVNERRACLSPDQLDNIIAQPGPSGALQPCILFGRNIQVILYSSSVHFLMCLVDAK</sequence>
<protein>
    <recommendedName>
        <fullName evidence="6">HAT C-terminal dimerisation domain-containing protein</fullName>
    </recommendedName>
</protein>
<accession>A0A819QUU9</accession>
<feature type="compositionally biased region" description="Low complexity" evidence="1">
    <location>
        <begin position="37"/>
        <end position="50"/>
    </location>
</feature>
<evidence type="ECO:0000313" key="4">
    <source>
        <dbReference type="EMBL" id="CAF4035347.1"/>
    </source>
</evidence>
<evidence type="ECO:0000313" key="5">
    <source>
        <dbReference type="Proteomes" id="UP000663844"/>
    </source>
</evidence>
<dbReference type="PANTHER" id="PTHR46169">
    <property type="entry name" value="DNA REPLICATION-RELATED ELEMENT FACTOR, ISOFORM A"/>
    <property type="match status" value="1"/>
</dbReference>